<evidence type="ECO:0000313" key="1">
    <source>
        <dbReference type="EnsemblPlants" id="OPUNC02G13950.1"/>
    </source>
</evidence>
<evidence type="ECO:0000313" key="2">
    <source>
        <dbReference type="Proteomes" id="UP000026962"/>
    </source>
</evidence>
<proteinExistence type="predicted"/>
<name>A0A0E0JZH7_ORYPU</name>
<dbReference type="HOGENOM" id="CLU_3434288_0_0_1"/>
<organism evidence="1">
    <name type="scientific">Oryza punctata</name>
    <name type="common">Red rice</name>
    <dbReference type="NCBI Taxonomy" id="4537"/>
    <lineage>
        <taxon>Eukaryota</taxon>
        <taxon>Viridiplantae</taxon>
        <taxon>Streptophyta</taxon>
        <taxon>Embryophyta</taxon>
        <taxon>Tracheophyta</taxon>
        <taxon>Spermatophyta</taxon>
        <taxon>Magnoliopsida</taxon>
        <taxon>Liliopsida</taxon>
        <taxon>Poales</taxon>
        <taxon>Poaceae</taxon>
        <taxon>BOP clade</taxon>
        <taxon>Oryzoideae</taxon>
        <taxon>Oryzeae</taxon>
        <taxon>Oryzinae</taxon>
        <taxon>Oryza</taxon>
    </lineage>
</organism>
<keyword evidence="2" id="KW-1185">Reference proteome</keyword>
<reference evidence="1" key="2">
    <citation type="submission" date="2018-05" db="EMBL/GenBank/DDBJ databases">
        <title>OpunRS2 (Oryza punctata Reference Sequence Version 2).</title>
        <authorList>
            <person name="Zhang J."/>
            <person name="Kudrna D."/>
            <person name="Lee S."/>
            <person name="Talag J."/>
            <person name="Welchert J."/>
            <person name="Wing R.A."/>
        </authorList>
    </citation>
    <scope>NUCLEOTIDE SEQUENCE [LARGE SCALE GENOMIC DNA]</scope>
</reference>
<reference evidence="1" key="1">
    <citation type="submission" date="2015-04" db="UniProtKB">
        <authorList>
            <consortium name="EnsemblPlants"/>
        </authorList>
    </citation>
    <scope>IDENTIFICATION</scope>
</reference>
<sequence>MGVRESNYIISKYTF</sequence>
<accession>A0A0E0JZH7</accession>
<dbReference type="Proteomes" id="UP000026962">
    <property type="component" value="Chromosome 2"/>
</dbReference>
<dbReference type="EnsemblPlants" id="OPUNC02G13950.1">
    <property type="protein sequence ID" value="OPUNC02G13950.1"/>
    <property type="gene ID" value="OPUNC02G13950"/>
</dbReference>
<protein>
    <submittedName>
        <fullName evidence="1">Uncharacterized protein</fullName>
    </submittedName>
</protein>
<dbReference type="Gramene" id="OPUNC02G13950.1">
    <property type="protein sequence ID" value="OPUNC02G13950.1"/>
    <property type="gene ID" value="OPUNC02G13950"/>
</dbReference>